<proteinExistence type="predicted"/>
<dbReference type="PANTHER" id="PTHR34698">
    <property type="entry name" value="5-OXOPROLINASE SUBUNIT B"/>
    <property type="match status" value="1"/>
</dbReference>
<evidence type="ECO:0000256" key="1">
    <source>
        <dbReference type="ARBA" id="ARBA00022741"/>
    </source>
</evidence>
<sequence>MTSNMQFYPIGERAIVVKFGSELNENTYEAVTSLSKSLKQKPIRGTIEIVPTFTTVTIYYDPIAVLNSNQLKTKGNLNNQLTRSPYKIMHSILQERISNMEARPLAEYRTIKIPVCYEGDFAPDLDYVAAHNKLKKEKVIQIHTEGDYLVYMLGFAPGFPYMGGMSSEIATPRRKKPRSLVSSGSVGIAGEQTGIYSIDSPGGWQIIGRTPFKLFKPKEEQPTLFQAGDRIQFYPISLEEYAEIEEKQK</sequence>
<protein>
    <submittedName>
        <fullName evidence="5">5-oxoprolinase subunit PxpB</fullName>
        <ecNumber evidence="5">3.5.2.9</ecNumber>
    </submittedName>
</protein>
<evidence type="ECO:0000313" key="6">
    <source>
        <dbReference type="Proteomes" id="UP001231941"/>
    </source>
</evidence>
<gene>
    <name evidence="5" type="primary">pxpB</name>
    <name evidence="5" type="ORF">Q5Y73_21200</name>
</gene>
<evidence type="ECO:0000256" key="3">
    <source>
        <dbReference type="ARBA" id="ARBA00022840"/>
    </source>
</evidence>
<dbReference type="InterPro" id="IPR010016">
    <property type="entry name" value="PxpB"/>
</dbReference>
<comment type="caution">
    <text evidence="5">The sequence shown here is derived from an EMBL/GenBank/DDBJ whole genome shotgun (WGS) entry which is preliminary data.</text>
</comment>
<organism evidence="5 6">
    <name type="scientific">Chengkuizengella axinellae</name>
    <dbReference type="NCBI Taxonomy" id="3064388"/>
    <lineage>
        <taxon>Bacteria</taxon>
        <taxon>Bacillati</taxon>
        <taxon>Bacillota</taxon>
        <taxon>Bacilli</taxon>
        <taxon>Bacillales</taxon>
        <taxon>Paenibacillaceae</taxon>
        <taxon>Chengkuizengella</taxon>
    </lineage>
</organism>
<dbReference type="Gene3D" id="3.30.1360.40">
    <property type="match status" value="1"/>
</dbReference>
<name>A0ABT9J6N2_9BACL</name>
<accession>A0ABT9J6N2</accession>
<dbReference type="Proteomes" id="UP001231941">
    <property type="component" value="Unassembled WGS sequence"/>
</dbReference>
<dbReference type="EMBL" id="JAVAMP010000016">
    <property type="protein sequence ID" value="MDP5276614.1"/>
    <property type="molecule type" value="Genomic_DNA"/>
</dbReference>
<dbReference type="NCBIfam" id="TIGR00370">
    <property type="entry name" value="5-oxoprolinase subunit PxpB"/>
    <property type="match status" value="1"/>
</dbReference>
<keyword evidence="3" id="KW-0067">ATP-binding</keyword>
<evidence type="ECO:0000313" key="5">
    <source>
        <dbReference type="EMBL" id="MDP5276614.1"/>
    </source>
</evidence>
<keyword evidence="2 5" id="KW-0378">Hydrolase</keyword>
<keyword evidence="6" id="KW-1185">Reference proteome</keyword>
<feature type="domain" description="Carboxyltransferase" evidence="4">
    <location>
        <begin position="5"/>
        <end position="225"/>
    </location>
</feature>
<evidence type="ECO:0000256" key="2">
    <source>
        <dbReference type="ARBA" id="ARBA00022801"/>
    </source>
</evidence>
<dbReference type="EC" id="3.5.2.9" evidence="5"/>
<evidence type="ECO:0000259" key="4">
    <source>
        <dbReference type="SMART" id="SM00796"/>
    </source>
</evidence>
<dbReference type="InterPro" id="IPR029000">
    <property type="entry name" value="Cyclophilin-like_dom_sf"/>
</dbReference>
<dbReference type="RefSeq" id="WP_305993921.1">
    <property type="nucleotide sequence ID" value="NZ_JAVAMP010000016.1"/>
</dbReference>
<dbReference type="SUPFAM" id="SSF50891">
    <property type="entry name" value="Cyclophilin-like"/>
    <property type="match status" value="1"/>
</dbReference>
<dbReference type="Gene3D" id="2.40.100.10">
    <property type="entry name" value="Cyclophilin-like"/>
    <property type="match status" value="1"/>
</dbReference>
<dbReference type="Pfam" id="PF02682">
    <property type="entry name" value="CT_C_D"/>
    <property type="match status" value="1"/>
</dbReference>
<keyword evidence="1" id="KW-0547">Nucleotide-binding</keyword>
<dbReference type="GO" id="GO:0017168">
    <property type="term" value="F:5-oxoprolinase (ATP-hydrolyzing) activity"/>
    <property type="evidence" value="ECO:0007669"/>
    <property type="project" value="UniProtKB-EC"/>
</dbReference>
<dbReference type="SMART" id="SM00796">
    <property type="entry name" value="AHS1"/>
    <property type="match status" value="1"/>
</dbReference>
<dbReference type="PANTHER" id="PTHR34698:SF2">
    <property type="entry name" value="5-OXOPROLINASE SUBUNIT B"/>
    <property type="match status" value="1"/>
</dbReference>
<dbReference type="InterPro" id="IPR003833">
    <property type="entry name" value="CT_C_D"/>
</dbReference>
<reference evidence="5 6" key="1">
    <citation type="submission" date="2023-08" db="EMBL/GenBank/DDBJ databases">
        <authorList>
            <person name="Park J.-S."/>
        </authorList>
    </citation>
    <scope>NUCLEOTIDE SEQUENCE [LARGE SCALE GENOMIC DNA]</scope>
    <source>
        <strain evidence="5 6">2205SS18-9</strain>
    </source>
</reference>
<dbReference type="SUPFAM" id="SSF160467">
    <property type="entry name" value="PH0987 N-terminal domain-like"/>
    <property type="match status" value="1"/>
</dbReference>